<keyword evidence="3" id="KW-1185">Reference proteome</keyword>
<dbReference type="EMBL" id="CAIIXF020000010">
    <property type="protein sequence ID" value="CAH1797941.1"/>
    <property type="molecule type" value="Genomic_DNA"/>
</dbReference>
<organism evidence="2 3">
    <name type="scientific">Owenia fusiformis</name>
    <name type="common">Polychaete worm</name>
    <dbReference type="NCBI Taxonomy" id="6347"/>
    <lineage>
        <taxon>Eukaryota</taxon>
        <taxon>Metazoa</taxon>
        <taxon>Spiralia</taxon>
        <taxon>Lophotrochozoa</taxon>
        <taxon>Annelida</taxon>
        <taxon>Polychaeta</taxon>
        <taxon>Sedentaria</taxon>
        <taxon>Canalipalpata</taxon>
        <taxon>Sabellida</taxon>
        <taxon>Oweniida</taxon>
        <taxon>Oweniidae</taxon>
        <taxon>Owenia</taxon>
    </lineage>
</organism>
<reference evidence="2" key="1">
    <citation type="submission" date="2022-03" db="EMBL/GenBank/DDBJ databases">
        <authorList>
            <person name="Martin C."/>
        </authorList>
    </citation>
    <scope>NUCLEOTIDE SEQUENCE</scope>
</reference>
<dbReference type="AlphaFoldDB" id="A0A8S4Q2B2"/>
<gene>
    <name evidence="2" type="ORF">OFUS_LOCUS22143</name>
</gene>
<name>A0A8S4Q2B2_OWEFU</name>
<dbReference type="PROSITE" id="PS51233">
    <property type="entry name" value="VWFD"/>
    <property type="match status" value="1"/>
</dbReference>
<evidence type="ECO:0000259" key="1">
    <source>
        <dbReference type="PROSITE" id="PS51233"/>
    </source>
</evidence>
<protein>
    <recommendedName>
        <fullName evidence="1">VWFD domain-containing protein</fullName>
    </recommendedName>
</protein>
<dbReference type="Proteomes" id="UP000749559">
    <property type="component" value="Unassembled WGS sequence"/>
</dbReference>
<evidence type="ECO:0000313" key="3">
    <source>
        <dbReference type="Proteomes" id="UP000749559"/>
    </source>
</evidence>
<sequence>GNFNGNPEDDLVTRDGIDVSGYPDGSIWSVKDTLIGNSWKVYNPGQPDCEELNPDEIPESSGGRKVTPNPTALCKKYLAKNRAMRKNCSAKVMGYALRECYMDAIASNLVSRAAIKEAICAAMEQMMANCPVSQTREGGSLEEYAKEYGCYQKSGDEREELPFERLTGPQ</sequence>
<feature type="non-terminal residue" evidence="2">
    <location>
        <position position="170"/>
    </location>
</feature>
<comment type="caution">
    <text evidence="2">The sequence shown here is derived from an EMBL/GenBank/DDBJ whole genome shotgun (WGS) entry which is preliminary data.</text>
</comment>
<evidence type="ECO:0000313" key="2">
    <source>
        <dbReference type="EMBL" id="CAH1797941.1"/>
    </source>
</evidence>
<dbReference type="InterPro" id="IPR001846">
    <property type="entry name" value="VWF_type-D"/>
</dbReference>
<feature type="domain" description="VWFD" evidence="1">
    <location>
        <begin position="1"/>
        <end position="50"/>
    </location>
</feature>
<accession>A0A8S4Q2B2</accession>
<proteinExistence type="predicted"/>